<sequence length="198" mass="22005">MVSFKIPGFEVDLMGSGPHQVTLLNVAKHISGEIKCEVSAEGTFSTGWDSAILNVVDMGIRRPIIIIPDENQENIDFPVNCSAQVTDPPPRITFYIENEKVNGELVTNVRSGFASLSSSAITSIMERFPLHTRSSTPLWIRCEATLRGVYNLSSQTVPIYVNILKSRSNAVDSSNLVIFISIYFIQYYLVLFIDSLIN</sequence>
<keyword evidence="1" id="KW-1133">Transmembrane helix</keyword>
<accession>A0AAW1CP95</accession>
<dbReference type="PANTHER" id="PTHR21261:SF15">
    <property type="entry name" value="BEATEN PATH IIIA, ISOFORM D-RELATED"/>
    <property type="match status" value="1"/>
</dbReference>
<feature type="transmembrane region" description="Helical" evidence="1">
    <location>
        <begin position="176"/>
        <end position="197"/>
    </location>
</feature>
<dbReference type="PANTHER" id="PTHR21261">
    <property type="entry name" value="BEAT PROTEIN"/>
    <property type="match status" value="1"/>
</dbReference>
<evidence type="ECO:0000313" key="3">
    <source>
        <dbReference type="Proteomes" id="UP001461498"/>
    </source>
</evidence>
<keyword evidence="3" id="KW-1185">Reference proteome</keyword>
<dbReference type="Proteomes" id="UP001461498">
    <property type="component" value="Unassembled WGS sequence"/>
</dbReference>
<name>A0AAW1CP95_9HEMI</name>
<dbReference type="EMBL" id="JAPXFL010000011">
    <property type="protein sequence ID" value="KAK9499349.1"/>
    <property type="molecule type" value="Genomic_DNA"/>
</dbReference>
<dbReference type="AlphaFoldDB" id="A0AAW1CP95"/>
<reference evidence="2 3" key="1">
    <citation type="submission" date="2022-12" db="EMBL/GenBank/DDBJ databases">
        <title>Chromosome-level genome assembly of true bugs.</title>
        <authorList>
            <person name="Ma L."/>
            <person name="Li H."/>
        </authorList>
    </citation>
    <scope>NUCLEOTIDE SEQUENCE [LARGE SCALE GENOMIC DNA]</scope>
    <source>
        <strain evidence="2">Lab_2022b</strain>
    </source>
</reference>
<evidence type="ECO:0000256" key="1">
    <source>
        <dbReference type="SAM" id="Phobius"/>
    </source>
</evidence>
<organism evidence="2 3">
    <name type="scientific">Rhynocoris fuscipes</name>
    <dbReference type="NCBI Taxonomy" id="488301"/>
    <lineage>
        <taxon>Eukaryota</taxon>
        <taxon>Metazoa</taxon>
        <taxon>Ecdysozoa</taxon>
        <taxon>Arthropoda</taxon>
        <taxon>Hexapoda</taxon>
        <taxon>Insecta</taxon>
        <taxon>Pterygota</taxon>
        <taxon>Neoptera</taxon>
        <taxon>Paraneoptera</taxon>
        <taxon>Hemiptera</taxon>
        <taxon>Heteroptera</taxon>
        <taxon>Panheteroptera</taxon>
        <taxon>Cimicomorpha</taxon>
        <taxon>Reduviidae</taxon>
        <taxon>Harpactorinae</taxon>
        <taxon>Harpactorini</taxon>
        <taxon>Rhynocoris</taxon>
    </lineage>
</organism>
<evidence type="ECO:0000313" key="2">
    <source>
        <dbReference type="EMBL" id="KAK9499349.1"/>
    </source>
</evidence>
<keyword evidence="1" id="KW-0812">Transmembrane</keyword>
<comment type="caution">
    <text evidence="2">The sequence shown here is derived from an EMBL/GenBank/DDBJ whole genome shotgun (WGS) entry which is preliminary data.</text>
</comment>
<gene>
    <name evidence="2" type="ORF">O3M35_002400</name>
</gene>
<keyword evidence="1" id="KW-0472">Membrane</keyword>
<protein>
    <submittedName>
        <fullName evidence="2">Uncharacterized protein</fullName>
    </submittedName>
</protein>
<proteinExistence type="predicted"/>